<protein>
    <submittedName>
        <fullName evidence="1">Uncharacterized protein</fullName>
    </submittedName>
</protein>
<comment type="caution">
    <text evidence="1">The sequence shown here is derived from an EMBL/GenBank/DDBJ whole genome shotgun (WGS) entry which is preliminary data.</text>
</comment>
<dbReference type="AlphaFoldDB" id="A0A8H3KV77"/>
<dbReference type="EMBL" id="BLAL01000007">
    <property type="protein sequence ID" value="GES73576.1"/>
    <property type="molecule type" value="Genomic_DNA"/>
</dbReference>
<gene>
    <name evidence="1" type="ORF">RCL2_000110200</name>
</gene>
<dbReference type="Proteomes" id="UP000615446">
    <property type="component" value="Unassembled WGS sequence"/>
</dbReference>
<proteinExistence type="predicted"/>
<sequence length="67" mass="7468">MNGVLGSLPNSHRKIKPELMRRIMNDNQISNIISLNLINTKGLNILDTRPSVGSILETDEFTSDEMA</sequence>
<accession>A0A8H3KV77</accession>
<name>A0A8H3KV77_9GLOM</name>
<evidence type="ECO:0000313" key="2">
    <source>
        <dbReference type="Proteomes" id="UP000615446"/>
    </source>
</evidence>
<evidence type="ECO:0000313" key="1">
    <source>
        <dbReference type="EMBL" id="GES73576.1"/>
    </source>
</evidence>
<organism evidence="1 2">
    <name type="scientific">Rhizophagus clarus</name>
    <dbReference type="NCBI Taxonomy" id="94130"/>
    <lineage>
        <taxon>Eukaryota</taxon>
        <taxon>Fungi</taxon>
        <taxon>Fungi incertae sedis</taxon>
        <taxon>Mucoromycota</taxon>
        <taxon>Glomeromycotina</taxon>
        <taxon>Glomeromycetes</taxon>
        <taxon>Glomerales</taxon>
        <taxon>Glomeraceae</taxon>
        <taxon>Rhizophagus</taxon>
    </lineage>
</organism>
<reference evidence="1" key="1">
    <citation type="submission" date="2019-10" db="EMBL/GenBank/DDBJ databases">
        <title>Conservation and host-specific expression of non-tandemly repeated heterogenous ribosome RNA gene in arbuscular mycorrhizal fungi.</title>
        <authorList>
            <person name="Maeda T."/>
            <person name="Kobayashi Y."/>
            <person name="Nakagawa T."/>
            <person name="Ezawa T."/>
            <person name="Yamaguchi K."/>
            <person name="Bino T."/>
            <person name="Nishimoto Y."/>
            <person name="Shigenobu S."/>
            <person name="Kawaguchi M."/>
        </authorList>
    </citation>
    <scope>NUCLEOTIDE SEQUENCE</scope>
    <source>
        <strain evidence="1">HR1</strain>
    </source>
</reference>